<proteinExistence type="predicted"/>
<dbReference type="RefSeq" id="WP_016697508.1">
    <property type="nucleotide sequence ID" value="NZ_AUBJ02000001.1"/>
</dbReference>
<keyword evidence="2" id="KW-1185">Reference proteome</keyword>
<organism evidence="1 2">
    <name type="scientific">Actinoalloteichus caeruleus DSM 43889</name>
    <dbReference type="NCBI Taxonomy" id="1120930"/>
    <lineage>
        <taxon>Bacteria</taxon>
        <taxon>Bacillati</taxon>
        <taxon>Actinomycetota</taxon>
        <taxon>Actinomycetes</taxon>
        <taxon>Pseudonocardiales</taxon>
        <taxon>Pseudonocardiaceae</taxon>
        <taxon>Actinoalloteichus</taxon>
        <taxon>Actinoalloteichus cyanogriseus</taxon>
    </lineage>
</organism>
<dbReference type="Proteomes" id="UP000791080">
    <property type="component" value="Unassembled WGS sequence"/>
</dbReference>
<protein>
    <submittedName>
        <fullName evidence="1">Uncharacterized protein</fullName>
    </submittedName>
</protein>
<evidence type="ECO:0000313" key="1">
    <source>
        <dbReference type="EMBL" id="MCP2333230.1"/>
    </source>
</evidence>
<accession>A0ABT1JL45</accession>
<gene>
    <name evidence="1" type="ORF">G443_003500</name>
</gene>
<evidence type="ECO:0000313" key="2">
    <source>
        <dbReference type="Proteomes" id="UP000791080"/>
    </source>
</evidence>
<dbReference type="EMBL" id="AUBJ02000001">
    <property type="protein sequence ID" value="MCP2333230.1"/>
    <property type="molecule type" value="Genomic_DNA"/>
</dbReference>
<sequence>MYSDLIVSSWVGIRDDCQMTYRINGSDAVEFTVSGHSQTFELVYEGEALRKFVELAGRALVEMSALDEQGRELADSPNTVLLLEEAVDPGQRE</sequence>
<reference evidence="1 2" key="1">
    <citation type="submission" date="2022-06" db="EMBL/GenBank/DDBJ databases">
        <title>Genomic Encyclopedia of Type Strains, Phase I: the one thousand microbial genomes (KMG-I) project.</title>
        <authorList>
            <person name="Kyrpides N."/>
        </authorList>
    </citation>
    <scope>NUCLEOTIDE SEQUENCE [LARGE SCALE GENOMIC DNA]</scope>
    <source>
        <strain evidence="1 2">DSM 43889</strain>
    </source>
</reference>
<name>A0ABT1JL45_ACTCY</name>
<comment type="caution">
    <text evidence="1">The sequence shown here is derived from an EMBL/GenBank/DDBJ whole genome shotgun (WGS) entry which is preliminary data.</text>
</comment>